<reference evidence="3" key="1">
    <citation type="submission" date="2016-11" db="EMBL/GenBank/DDBJ databases">
        <authorList>
            <person name="Varghese N."/>
            <person name="Submissions S."/>
        </authorList>
    </citation>
    <scope>NUCLEOTIDE SEQUENCE [LARGE SCALE GENOMIC DNA]</scope>
    <source>
        <strain evidence="3">DSM 10124</strain>
    </source>
</reference>
<dbReference type="GO" id="GO:0006145">
    <property type="term" value="P:purine nucleobase catabolic process"/>
    <property type="evidence" value="ECO:0007669"/>
    <property type="project" value="TreeGrafter"/>
</dbReference>
<dbReference type="GO" id="GO:0005737">
    <property type="term" value="C:cytoplasm"/>
    <property type="evidence" value="ECO:0007669"/>
    <property type="project" value="TreeGrafter"/>
</dbReference>
<dbReference type="Proteomes" id="UP000184423">
    <property type="component" value="Unassembled WGS sequence"/>
</dbReference>
<dbReference type="InterPro" id="IPR006680">
    <property type="entry name" value="Amidohydro-rel"/>
</dbReference>
<dbReference type="PANTHER" id="PTHR43668">
    <property type="entry name" value="ALLANTOINASE"/>
    <property type="match status" value="1"/>
</dbReference>
<dbReference type="InterPro" id="IPR011059">
    <property type="entry name" value="Metal-dep_hydrolase_composite"/>
</dbReference>
<dbReference type="PANTHER" id="PTHR43668:SF6">
    <property type="entry name" value="AMIDOHYDROLASE"/>
    <property type="match status" value="1"/>
</dbReference>
<organism evidence="2 3">
    <name type="scientific">Caloramator proteoclasticus DSM 10124</name>
    <dbReference type="NCBI Taxonomy" id="1121262"/>
    <lineage>
        <taxon>Bacteria</taxon>
        <taxon>Bacillati</taxon>
        <taxon>Bacillota</taxon>
        <taxon>Clostridia</taxon>
        <taxon>Eubacteriales</taxon>
        <taxon>Clostridiaceae</taxon>
        <taxon>Caloramator</taxon>
    </lineage>
</organism>
<dbReference type="CDD" id="cd01309">
    <property type="entry name" value="Met_dep_hydrolase_C"/>
    <property type="match status" value="1"/>
</dbReference>
<gene>
    <name evidence="2" type="ORF">SAMN02746091_01739</name>
</gene>
<dbReference type="SUPFAM" id="SSF51338">
    <property type="entry name" value="Composite domain of metallo-dependent hydrolases"/>
    <property type="match status" value="1"/>
</dbReference>
<dbReference type="EMBL" id="FQVG01000033">
    <property type="protein sequence ID" value="SHF08623.1"/>
    <property type="molecule type" value="Genomic_DNA"/>
</dbReference>
<accession>A0A1M4YSD6</accession>
<dbReference type="Pfam" id="PF01979">
    <property type="entry name" value="Amidohydro_1"/>
    <property type="match status" value="1"/>
</dbReference>
<sequence>MKILIKSGFIYPIEQEPFKGDILIEDGKIINIAENIEDKDAQVVDAEGKFVLPGFIDAHSHIGLFEEGVGGGYQDGNEATNPLTPEVRAIDAFNPDDVAIKRALEGGVTTVMILPGSANAIGGQGAILKLKGNIVDNMILKEPAGLKMALGENPKRVYGSKNQTPSTRLGTAALIRGYFMKVQDYMNKKRQCEIEKKEFVDRDIKLEIGERVLKGEIPARIHCHRRDDILTAIRISKEFGFKLVLEHATEGYKIADYIKENNIPLVIGPLFGFRTKLELKDKTYEAVKILSDKEILTSIMCDHPVIPLEHTNVHAGVALKYGADEKKVLEMLTINPARILGIEDRVGSLKIGKDADIVIWNHHPFDLRAKVEKVYIDGESCL</sequence>
<dbReference type="AlphaFoldDB" id="A0A1M4YSD6"/>
<name>A0A1M4YSD6_9CLOT</name>
<dbReference type="RefSeq" id="WP_073249066.1">
    <property type="nucleotide sequence ID" value="NZ_FQVG01000033.1"/>
</dbReference>
<dbReference type="Gene3D" id="2.30.40.10">
    <property type="entry name" value="Urease, subunit C, domain 1"/>
    <property type="match status" value="1"/>
</dbReference>
<proteinExistence type="predicted"/>
<evidence type="ECO:0000313" key="3">
    <source>
        <dbReference type="Proteomes" id="UP000184423"/>
    </source>
</evidence>
<dbReference type="GO" id="GO:0004038">
    <property type="term" value="F:allantoinase activity"/>
    <property type="evidence" value="ECO:0007669"/>
    <property type="project" value="TreeGrafter"/>
</dbReference>
<dbReference type="Gene3D" id="3.20.20.140">
    <property type="entry name" value="Metal-dependent hydrolases"/>
    <property type="match status" value="1"/>
</dbReference>
<dbReference type="SUPFAM" id="SSF51556">
    <property type="entry name" value="Metallo-dependent hydrolases"/>
    <property type="match status" value="1"/>
</dbReference>
<protein>
    <submittedName>
        <fullName evidence="2">Imidazolonepropionase</fullName>
    </submittedName>
</protein>
<feature type="domain" description="Amidohydrolase-related" evidence="1">
    <location>
        <begin position="50"/>
        <end position="379"/>
    </location>
</feature>
<evidence type="ECO:0000259" key="1">
    <source>
        <dbReference type="Pfam" id="PF01979"/>
    </source>
</evidence>
<evidence type="ECO:0000313" key="2">
    <source>
        <dbReference type="EMBL" id="SHF08623.1"/>
    </source>
</evidence>
<dbReference type="InterPro" id="IPR032466">
    <property type="entry name" value="Metal_Hydrolase"/>
</dbReference>
<keyword evidence="3" id="KW-1185">Reference proteome</keyword>
<dbReference type="InterPro" id="IPR050138">
    <property type="entry name" value="DHOase/Allantoinase_Hydrolase"/>
</dbReference>